<dbReference type="Pfam" id="PF13380">
    <property type="entry name" value="CoA_binding_2"/>
    <property type="match status" value="1"/>
</dbReference>
<evidence type="ECO:0000313" key="2">
    <source>
        <dbReference type="EMBL" id="VAX23997.1"/>
    </source>
</evidence>
<dbReference type="SUPFAM" id="SSF51735">
    <property type="entry name" value="NAD(P)-binding Rossmann-fold domains"/>
    <property type="match status" value="1"/>
</dbReference>
<dbReference type="SMART" id="SM00881">
    <property type="entry name" value="CoA_binding"/>
    <property type="match status" value="1"/>
</dbReference>
<dbReference type="PANTHER" id="PTHR33303">
    <property type="entry name" value="CYTOPLASMIC PROTEIN-RELATED"/>
    <property type="match status" value="1"/>
</dbReference>
<feature type="domain" description="CoA-binding" evidence="1">
    <location>
        <begin position="7"/>
        <end position="99"/>
    </location>
</feature>
<proteinExistence type="predicted"/>
<reference evidence="2" key="1">
    <citation type="submission" date="2018-06" db="EMBL/GenBank/DDBJ databases">
        <authorList>
            <person name="Zhirakovskaya E."/>
        </authorList>
    </citation>
    <scope>NUCLEOTIDE SEQUENCE</scope>
</reference>
<accession>A0A3B1D5I5</accession>
<organism evidence="2">
    <name type="scientific">hydrothermal vent metagenome</name>
    <dbReference type="NCBI Taxonomy" id="652676"/>
    <lineage>
        <taxon>unclassified sequences</taxon>
        <taxon>metagenomes</taxon>
        <taxon>ecological metagenomes</taxon>
    </lineage>
</organism>
<name>A0A3B1D5I5_9ZZZZ</name>
<gene>
    <name evidence="2" type="ORF">MNBD_IGNAVI01-2219</name>
</gene>
<dbReference type="PANTHER" id="PTHR33303:SF2">
    <property type="entry name" value="COA-BINDING DOMAIN-CONTAINING PROTEIN"/>
    <property type="match status" value="1"/>
</dbReference>
<protein>
    <submittedName>
        <fullName evidence="2">CoA-binding domain protein</fullName>
    </submittedName>
</protein>
<dbReference type="AlphaFoldDB" id="A0A3B1D5I5"/>
<sequence length="129" mass="14427">MDICEILKSSKTIAVVGISSNPNRMSRIIASYLIHYGYNVVGVNPGKPKIEGIEVYANLKDIPFEIDIVDVFRKSEDIPQLITDVLAVNPKVLWLQLGIRNDEAVKPVIEKGILTIQDMCIKVEHGFCF</sequence>
<dbReference type="InterPro" id="IPR036291">
    <property type="entry name" value="NAD(P)-bd_dom_sf"/>
</dbReference>
<dbReference type="EMBL" id="UOGD01000263">
    <property type="protein sequence ID" value="VAX23997.1"/>
    <property type="molecule type" value="Genomic_DNA"/>
</dbReference>
<dbReference type="InterPro" id="IPR003781">
    <property type="entry name" value="CoA-bd"/>
</dbReference>
<dbReference type="Gene3D" id="3.40.50.720">
    <property type="entry name" value="NAD(P)-binding Rossmann-like Domain"/>
    <property type="match status" value="1"/>
</dbReference>
<evidence type="ECO:0000259" key="1">
    <source>
        <dbReference type="SMART" id="SM00881"/>
    </source>
</evidence>